<reference evidence="6 7" key="1">
    <citation type="submission" date="2019-02" db="EMBL/GenBank/DDBJ databases">
        <title>Paenibacillus sp. nov., isolated from surface-sterilized tissue of Thalictrum simplex L.</title>
        <authorList>
            <person name="Tuo L."/>
        </authorList>
    </citation>
    <scope>NUCLEOTIDE SEQUENCE [LARGE SCALE GENOMIC DNA]</scope>
    <source>
        <strain evidence="6 7">N2SHLJ1</strain>
    </source>
</reference>
<evidence type="ECO:0000256" key="4">
    <source>
        <dbReference type="ARBA" id="ARBA00023163"/>
    </source>
</evidence>
<dbReference type="SUPFAM" id="SSF46689">
    <property type="entry name" value="Homeodomain-like"/>
    <property type="match status" value="2"/>
</dbReference>
<dbReference type="InterPro" id="IPR050204">
    <property type="entry name" value="AraC_XylS_family_regulators"/>
</dbReference>
<dbReference type="InterPro" id="IPR018060">
    <property type="entry name" value="HTH_AraC"/>
</dbReference>
<dbReference type="PROSITE" id="PS01124">
    <property type="entry name" value="HTH_ARAC_FAMILY_2"/>
    <property type="match status" value="1"/>
</dbReference>
<organism evidence="6 7">
    <name type="scientific">Paenibacillus thalictri</name>
    <dbReference type="NCBI Taxonomy" id="2527873"/>
    <lineage>
        <taxon>Bacteria</taxon>
        <taxon>Bacillati</taxon>
        <taxon>Bacillota</taxon>
        <taxon>Bacilli</taxon>
        <taxon>Bacillales</taxon>
        <taxon>Paenibacillaceae</taxon>
        <taxon>Paenibacillus</taxon>
    </lineage>
</organism>
<dbReference type="SMART" id="SM00342">
    <property type="entry name" value="HTH_ARAC"/>
    <property type="match status" value="1"/>
</dbReference>
<dbReference type="Pfam" id="PF12833">
    <property type="entry name" value="HTH_18"/>
    <property type="match status" value="1"/>
</dbReference>
<keyword evidence="2" id="KW-0238">DNA-binding</keyword>
<dbReference type="Proteomes" id="UP000293142">
    <property type="component" value="Unassembled WGS sequence"/>
</dbReference>
<dbReference type="Gene3D" id="1.10.10.60">
    <property type="entry name" value="Homeodomain-like"/>
    <property type="match status" value="2"/>
</dbReference>
<dbReference type="PRINTS" id="PR00032">
    <property type="entry name" value="HTHARAC"/>
</dbReference>
<dbReference type="Gene3D" id="2.60.120.10">
    <property type="entry name" value="Jelly Rolls"/>
    <property type="match status" value="1"/>
</dbReference>
<dbReference type="CDD" id="cd02209">
    <property type="entry name" value="cupin_XRE_C"/>
    <property type="match status" value="1"/>
</dbReference>
<evidence type="ECO:0000256" key="3">
    <source>
        <dbReference type="ARBA" id="ARBA00023159"/>
    </source>
</evidence>
<dbReference type="InterPro" id="IPR003313">
    <property type="entry name" value="AraC-bd"/>
</dbReference>
<accession>A0A4Q9DEX9</accession>
<evidence type="ECO:0000313" key="6">
    <source>
        <dbReference type="EMBL" id="TBL70327.1"/>
    </source>
</evidence>
<dbReference type="PROSITE" id="PS00041">
    <property type="entry name" value="HTH_ARAC_FAMILY_1"/>
    <property type="match status" value="1"/>
</dbReference>
<feature type="domain" description="HTH araC/xylS-type" evidence="5">
    <location>
        <begin position="215"/>
        <end position="313"/>
    </location>
</feature>
<dbReference type="PANTHER" id="PTHR46796:SF2">
    <property type="entry name" value="TRANSCRIPTIONAL REGULATORY PROTEIN"/>
    <property type="match status" value="1"/>
</dbReference>
<dbReference type="SUPFAM" id="SSF51215">
    <property type="entry name" value="Regulatory protein AraC"/>
    <property type="match status" value="1"/>
</dbReference>
<keyword evidence="1" id="KW-0805">Transcription regulation</keyword>
<sequence length="315" mass="36312">MIEFNSCMISLFFSTILIYRGVPMNKFSLREKHVHGTAELPVGFYRMEGITSPTVLDVHWHDEAEFLWVEEGSATFMVDGSLYDLAEGDCVYIPPGELHGGFSLNDSTCTYQAAVFDLAWLASANDEITQRILTPLHKQELILQMPLSSHNRFGRRILARLRRLYRLGRHTQDAARAWRVKAELYLILAEFISDGHFTKCVSDGSSHSRSMERFKPVLVHIENHYMKKIKVYELAAIANMSEGHFCRAFKVQMRQTPVEYLNHYRIQRAASLLQHTTASIVEIAAEAGFEHLSYFIKKFRDRYGCTPAQYRKHAR</sequence>
<protein>
    <submittedName>
        <fullName evidence="6">AraC family transcriptional regulator</fullName>
    </submittedName>
</protein>
<dbReference type="InterPro" id="IPR037923">
    <property type="entry name" value="HTH-like"/>
</dbReference>
<gene>
    <name evidence="6" type="ORF">EYB31_33990</name>
</gene>
<evidence type="ECO:0000259" key="5">
    <source>
        <dbReference type="PROSITE" id="PS01124"/>
    </source>
</evidence>
<dbReference type="InterPro" id="IPR014710">
    <property type="entry name" value="RmlC-like_jellyroll"/>
</dbReference>
<proteinExistence type="predicted"/>
<keyword evidence="3" id="KW-0010">Activator</keyword>
<dbReference type="InterPro" id="IPR009057">
    <property type="entry name" value="Homeodomain-like_sf"/>
</dbReference>
<dbReference type="PANTHER" id="PTHR46796">
    <property type="entry name" value="HTH-TYPE TRANSCRIPTIONAL ACTIVATOR RHAS-RELATED"/>
    <property type="match status" value="1"/>
</dbReference>
<dbReference type="InterPro" id="IPR018062">
    <property type="entry name" value="HTH_AraC-typ_CS"/>
</dbReference>
<comment type="caution">
    <text evidence="6">The sequence shown here is derived from an EMBL/GenBank/DDBJ whole genome shotgun (WGS) entry which is preliminary data.</text>
</comment>
<dbReference type="Pfam" id="PF02311">
    <property type="entry name" value="AraC_binding"/>
    <property type="match status" value="1"/>
</dbReference>
<dbReference type="GO" id="GO:0043565">
    <property type="term" value="F:sequence-specific DNA binding"/>
    <property type="evidence" value="ECO:0007669"/>
    <property type="project" value="InterPro"/>
</dbReference>
<dbReference type="GO" id="GO:0003700">
    <property type="term" value="F:DNA-binding transcription factor activity"/>
    <property type="evidence" value="ECO:0007669"/>
    <property type="project" value="InterPro"/>
</dbReference>
<dbReference type="OrthoDB" id="9778008at2"/>
<evidence type="ECO:0000256" key="2">
    <source>
        <dbReference type="ARBA" id="ARBA00023125"/>
    </source>
</evidence>
<keyword evidence="7" id="KW-1185">Reference proteome</keyword>
<dbReference type="InterPro" id="IPR020449">
    <property type="entry name" value="Tscrpt_reg_AraC-type_HTH"/>
</dbReference>
<dbReference type="AlphaFoldDB" id="A0A4Q9DEX9"/>
<dbReference type="EMBL" id="SIRE01000033">
    <property type="protein sequence ID" value="TBL70327.1"/>
    <property type="molecule type" value="Genomic_DNA"/>
</dbReference>
<evidence type="ECO:0000313" key="7">
    <source>
        <dbReference type="Proteomes" id="UP000293142"/>
    </source>
</evidence>
<name>A0A4Q9DEX9_9BACL</name>
<evidence type="ECO:0000256" key="1">
    <source>
        <dbReference type="ARBA" id="ARBA00023015"/>
    </source>
</evidence>
<keyword evidence="4" id="KW-0804">Transcription</keyword>